<proteinExistence type="predicted"/>
<protein>
    <submittedName>
        <fullName evidence="1">Uncharacterized protein</fullName>
    </submittedName>
</protein>
<gene>
    <name evidence="1" type="ORF">PIB30_027756</name>
</gene>
<dbReference type="EMBL" id="JASCZI010241763">
    <property type="protein sequence ID" value="MED6206532.1"/>
    <property type="molecule type" value="Genomic_DNA"/>
</dbReference>
<reference evidence="1 2" key="1">
    <citation type="journal article" date="2023" name="Plants (Basel)">
        <title>Bridging the Gap: Combining Genomics and Transcriptomics Approaches to Understand Stylosanthes scabra, an Orphan Legume from the Brazilian Caatinga.</title>
        <authorList>
            <person name="Ferreira-Neto J.R.C."/>
            <person name="da Silva M.D."/>
            <person name="Binneck E."/>
            <person name="de Melo N.F."/>
            <person name="da Silva R.H."/>
            <person name="de Melo A.L.T.M."/>
            <person name="Pandolfi V."/>
            <person name="Bustamante F.O."/>
            <person name="Brasileiro-Vidal A.C."/>
            <person name="Benko-Iseppon A.M."/>
        </authorList>
    </citation>
    <scope>NUCLEOTIDE SEQUENCE [LARGE SCALE GENOMIC DNA]</scope>
    <source>
        <tissue evidence="1">Leaves</tissue>
    </source>
</reference>
<dbReference type="Proteomes" id="UP001341840">
    <property type="component" value="Unassembled WGS sequence"/>
</dbReference>
<comment type="caution">
    <text evidence="1">The sequence shown here is derived from an EMBL/GenBank/DDBJ whole genome shotgun (WGS) entry which is preliminary data.</text>
</comment>
<accession>A0ABU6Y7X3</accession>
<organism evidence="1 2">
    <name type="scientific">Stylosanthes scabra</name>
    <dbReference type="NCBI Taxonomy" id="79078"/>
    <lineage>
        <taxon>Eukaryota</taxon>
        <taxon>Viridiplantae</taxon>
        <taxon>Streptophyta</taxon>
        <taxon>Embryophyta</taxon>
        <taxon>Tracheophyta</taxon>
        <taxon>Spermatophyta</taxon>
        <taxon>Magnoliopsida</taxon>
        <taxon>eudicotyledons</taxon>
        <taxon>Gunneridae</taxon>
        <taxon>Pentapetalae</taxon>
        <taxon>rosids</taxon>
        <taxon>fabids</taxon>
        <taxon>Fabales</taxon>
        <taxon>Fabaceae</taxon>
        <taxon>Papilionoideae</taxon>
        <taxon>50 kb inversion clade</taxon>
        <taxon>dalbergioids sensu lato</taxon>
        <taxon>Dalbergieae</taxon>
        <taxon>Pterocarpus clade</taxon>
        <taxon>Stylosanthes</taxon>
    </lineage>
</organism>
<evidence type="ECO:0000313" key="2">
    <source>
        <dbReference type="Proteomes" id="UP001341840"/>
    </source>
</evidence>
<name>A0ABU6Y7X3_9FABA</name>
<sequence>MCILHQGLFYCHEHDNSALLKVGQPGGVPFLHLGIDKEKKLGAKDNLKKKKQVKNYRVFEEGYRYLASGYRYPSTKLAQTKSKHESGVIQAQFHVRTAFWPRLGVGFHNSPRLGVAGKPTSTPDRVTTK</sequence>
<keyword evidence="2" id="KW-1185">Reference proteome</keyword>
<evidence type="ECO:0000313" key="1">
    <source>
        <dbReference type="EMBL" id="MED6206532.1"/>
    </source>
</evidence>